<dbReference type="EMBL" id="JASPKY010000006">
    <property type="protein sequence ID" value="KAK9754589.1"/>
    <property type="molecule type" value="Genomic_DNA"/>
</dbReference>
<reference evidence="1 2" key="1">
    <citation type="journal article" date="2024" name="BMC Genomics">
        <title>De novo assembly and annotation of Popillia japonica's genome with initial clues to its potential as an invasive pest.</title>
        <authorList>
            <person name="Cucini C."/>
            <person name="Boschi S."/>
            <person name="Funari R."/>
            <person name="Cardaioli E."/>
            <person name="Iannotti N."/>
            <person name="Marturano G."/>
            <person name="Paoli F."/>
            <person name="Bruttini M."/>
            <person name="Carapelli A."/>
            <person name="Frati F."/>
            <person name="Nardi F."/>
        </authorList>
    </citation>
    <scope>NUCLEOTIDE SEQUENCE [LARGE SCALE GENOMIC DNA]</scope>
    <source>
        <strain evidence="1">DMR45628</strain>
    </source>
</reference>
<evidence type="ECO:0000313" key="2">
    <source>
        <dbReference type="Proteomes" id="UP001458880"/>
    </source>
</evidence>
<dbReference type="AlphaFoldDB" id="A0AAW1N9H6"/>
<name>A0AAW1N9H6_POPJA</name>
<sequence length="102" mass="11782">MGDLFIEHFRMSRGAFEITINKCYTKHLTVSSKFYSTGEENSVFIMEIVRVFYERSNGFPGIVGAIDGCHIPIKQPTQNPRKHFHSIILQGICDHRMVFMDI</sequence>
<organism evidence="1 2">
    <name type="scientific">Popillia japonica</name>
    <name type="common">Japanese beetle</name>
    <dbReference type="NCBI Taxonomy" id="7064"/>
    <lineage>
        <taxon>Eukaryota</taxon>
        <taxon>Metazoa</taxon>
        <taxon>Ecdysozoa</taxon>
        <taxon>Arthropoda</taxon>
        <taxon>Hexapoda</taxon>
        <taxon>Insecta</taxon>
        <taxon>Pterygota</taxon>
        <taxon>Neoptera</taxon>
        <taxon>Endopterygota</taxon>
        <taxon>Coleoptera</taxon>
        <taxon>Polyphaga</taxon>
        <taxon>Scarabaeiformia</taxon>
        <taxon>Scarabaeidae</taxon>
        <taxon>Rutelinae</taxon>
        <taxon>Popillia</taxon>
    </lineage>
</organism>
<dbReference type="Proteomes" id="UP001458880">
    <property type="component" value="Unassembled WGS sequence"/>
</dbReference>
<comment type="caution">
    <text evidence="1">The sequence shown here is derived from an EMBL/GenBank/DDBJ whole genome shotgun (WGS) entry which is preliminary data.</text>
</comment>
<evidence type="ECO:0008006" key="3">
    <source>
        <dbReference type="Google" id="ProtNLM"/>
    </source>
</evidence>
<keyword evidence="2" id="KW-1185">Reference proteome</keyword>
<accession>A0AAW1N9H6</accession>
<protein>
    <recommendedName>
        <fullName evidence="3">DDE Tnp4 domain-containing protein</fullName>
    </recommendedName>
</protein>
<evidence type="ECO:0000313" key="1">
    <source>
        <dbReference type="EMBL" id="KAK9754589.1"/>
    </source>
</evidence>
<gene>
    <name evidence="1" type="ORF">QE152_g1108</name>
</gene>
<proteinExistence type="predicted"/>